<dbReference type="PANTHER" id="PTHR37291:SF1">
    <property type="entry name" value="TYPE IV METHYL-DIRECTED RESTRICTION ENZYME ECOKMCRB SUBUNIT"/>
    <property type="match status" value="1"/>
</dbReference>
<protein>
    <submittedName>
        <fullName evidence="3">Uncharacterized protein</fullName>
    </submittedName>
</protein>
<dbReference type="Gene3D" id="3.40.50.300">
    <property type="entry name" value="P-loop containing nucleotide triphosphate hydrolases"/>
    <property type="match status" value="1"/>
</dbReference>
<feature type="domain" description="DUF4357" evidence="2">
    <location>
        <begin position="57"/>
        <end position="106"/>
    </location>
</feature>
<dbReference type="OrthoDB" id="9781481at2"/>
<dbReference type="InterPro" id="IPR052934">
    <property type="entry name" value="Methyl-DNA_Rec/Restrict_Enz"/>
</dbReference>
<reference evidence="4" key="1">
    <citation type="submission" date="2016-10" db="EMBL/GenBank/DDBJ databases">
        <authorList>
            <person name="Varghese N."/>
            <person name="Submissions S."/>
        </authorList>
    </citation>
    <scope>NUCLEOTIDE SEQUENCE [LARGE SCALE GENOMIC DNA]</scope>
    <source>
        <strain evidence="4">CGMCC 1.10218</strain>
    </source>
</reference>
<dbReference type="PANTHER" id="PTHR37291">
    <property type="entry name" value="5-METHYLCYTOSINE-SPECIFIC RESTRICTION ENZYME B"/>
    <property type="match status" value="1"/>
</dbReference>
<sequence length="1111" mass="119593">MTTPPDQSPLFELTSSGVQARAQERDGTWVVLAGSQARRDVTESFKNSVTPGYRNRRQELIEDGTLQLTANGAAYEFTRDAVFRGSTEAASVIMGRSTDGTRDWVTALPNGRRQTHGEWLAARDMPAPPPIVPPVTGQTWKPFFRELAARLLDFEDRQPELIGILRNAGIAINHDEGEPLAAIDPFTFFSLILKHTSDASALALFARVGAALGVQAPVPTDLTGVPWSNPMNAWFFAYRSTRQPEDVPTLWQLARQAVAGDLDAGTFGAALNIRKVALPKLTQGLFWLNPQQNLALNSVNVPYLKVRGVPEAGQVQTLEEYRAVLEAARNTNPDFAALSHAAWLEAQASAQGVALDGGTFPFSRFVADATEYAPDRVKGNLVLDRRYAPLLLEVMTGDWDALKPTRSPYSGREQLAVKVGLGGGVKTDGGAFARALLFADDSGFEYVPFPAGLTLEAGLPDGKGDGPRQALQAARMWDEVLAALNAPLPVGLQATLTLNTAFGPLSLLPLGPGQEKEAAGQLGQYARGQGLSRRLRVGLSLSPAQLESNNFPELLGAALSYLDALLGVLDRLMRHGEQLAAAGEVGGVIEVPGTHVSEVPPAAFVPVPGVPLNQILYGPPGTGKTYRVVDEALSVLDPAFLAAHPGSEGRAARKSRYDELAAQGQISFVTFHQSFGYEDFIEGIKPVMSGGSLSYVLQDGVFLEAVRAAGGDLAAASPAAQAVSPPTPEPTVRAGAQVWRIYIDGAAPVSQIRERSLARGEMRVGSWGGAVQDLTGQSYDGLSEQQILFRDGVRVGDLVVLATGADRMGGVGVVTGEYRFDPAEPIFATDYAHARPVRWLATGLNLGATATLGKSFSQQTIQRVAGVTPEQVLAALKLPTATEEASMPHTPGQRPHVLIIDEINRGNISKIFGELITLLESGKRAGASEALTVTLPLSRRPLAVPQSLYVIGTMNTADRSLTLLDAALRRRFVFRPVWPQPEVLPVLDIGGTALDLRKFLHVINDRIERLLGREQVIGHAYLLGLPATLGGVASAVRERILPLLEEYFFEDWSKIREVLADEDKAEELQFIHRVKSGSETRYRLNPAAFENIEAFTGVYDRVSDADFPFGA</sequence>
<dbReference type="SUPFAM" id="SSF52540">
    <property type="entry name" value="P-loop containing nucleoside triphosphate hydrolases"/>
    <property type="match status" value="1"/>
</dbReference>
<evidence type="ECO:0000259" key="1">
    <source>
        <dbReference type="Pfam" id="PF07728"/>
    </source>
</evidence>
<proteinExistence type="predicted"/>
<dbReference type="InterPro" id="IPR011704">
    <property type="entry name" value="ATPase_dyneun-rel_AAA"/>
</dbReference>
<dbReference type="Pfam" id="PF07728">
    <property type="entry name" value="AAA_5"/>
    <property type="match status" value="1"/>
</dbReference>
<dbReference type="AlphaFoldDB" id="A0A1H7BTB0"/>
<evidence type="ECO:0000313" key="4">
    <source>
        <dbReference type="Proteomes" id="UP000199223"/>
    </source>
</evidence>
<evidence type="ECO:0000313" key="3">
    <source>
        <dbReference type="EMBL" id="SEJ79567.1"/>
    </source>
</evidence>
<keyword evidence="4" id="KW-1185">Reference proteome</keyword>
<dbReference type="RefSeq" id="WP_092265423.1">
    <property type="nucleotide sequence ID" value="NZ_FNZA01000019.1"/>
</dbReference>
<feature type="domain" description="ATPase dynein-related AAA" evidence="1">
    <location>
        <begin position="859"/>
        <end position="972"/>
    </location>
</feature>
<dbReference type="STRING" id="856736.SAMN04488058_11913"/>
<dbReference type="GO" id="GO:0005524">
    <property type="term" value="F:ATP binding"/>
    <property type="evidence" value="ECO:0007669"/>
    <property type="project" value="InterPro"/>
</dbReference>
<gene>
    <name evidence="3" type="ORF">SAMN04488058_11913</name>
</gene>
<dbReference type="Pfam" id="PF14267">
    <property type="entry name" value="DUF4357"/>
    <property type="match status" value="1"/>
</dbReference>
<dbReference type="EMBL" id="FNZA01000019">
    <property type="protein sequence ID" value="SEJ79567.1"/>
    <property type="molecule type" value="Genomic_DNA"/>
</dbReference>
<organism evidence="3 4">
    <name type="scientific">Deinococcus reticulitermitis</name>
    <dbReference type="NCBI Taxonomy" id="856736"/>
    <lineage>
        <taxon>Bacteria</taxon>
        <taxon>Thermotogati</taxon>
        <taxon>Deinococcota</taxon>
        <taxon>Deinococci</taxon>
        <taxon>Deinococcales</taxon>
        <taxon>Deinococcaceae</taxon>
        <taxon>Deinococcus</taxon>
    </lineage>
</organism>
<name>A0A1H7BTB0_9DEIO</name>
<evidence type="ECO:0000259" key="2">
    <source>
        <dbReference type="Pfam" id="PF14267"/>
    </source>
</evidence>
<dbReference type="InterPro" id="IPR027417">
    <property type="entry name" value="P-loop_NTPase"/>
</dbReference>
<dbReference type="Proteomes" id="UP000199223">
    <property type="component" value="Unassembled WGS sequence"/>
</dbReference>
<dbReference type="GO" id="GO:0016887">
    <property type="term" value="F:ATP hydrolysis activity"/>
    <property type="evidence" value="ECO:0007669"/>
    <property type="project" value="InterPro"/>
</dbReference>
<accession>A0A1H7BTB0</accession>
<dbReference type="InterPro" id="IPR025579">
    <property type="entry name" value="DUF4357"/>
</dbReference>